<dbReference type="InterPro" id="IPR011990">
    <property type="entry name" value="TPR-like_helical_dom_sf"/>
</dbReference>
<proteinExistence type="inferred from homology"/>
<evidence type="ECO:0000256" key="3">
    <source>
        <dbReference type="ARBA" id="ARBA00022640"/>
    </source>
</evidence>
<keyword evidence="3" id="KW-0934">Plastid</keyword>
<evidence type="ECO:0000256" key="7">
    <source>
        <dbReference type="PROSITE-ProRule" id="PRU00708"/>
    </source>
</evidence>
<feature type="region of interest" description="Disordered" evidence="8">
    <location>
        <begin position="868"/>
        <end position="899"/>
    </location>
</feature>
<protein>
    <submittedName>
        <fullName evidence="9">PPR repeat</fullName>
    </submittedName>
</protein>
<dbReference type="OrthoDB" id="756178at2759"/>
<dbReference type="GO" id="GO:0003729">
    <property type="term" value="F:mRNA binding"/>
    <property type="evidence" value="ECO:0007669"/>
    <property type="project" value="UniProtKB-ARBA"/>
</dbReference>
<evidence type="ECO:0000256" key="4">
    <source>
        <dbReference type="ARBA" id="ARBA00022737"/>
    </source>
</evidence>
<feature type="region of interest" description="Disordered" evidence="8">
    <location>
        <begin position="63"/>
        <end position="87"/>
    </location>
</feature>
<keyword evidence="10" id="KW-1185">Reference proteome</keyword>
<evidence type="ECO:0000256" key="5">
    <source>
        <dbReference type="ARBA" id="ARBA00022946"/>
    </source>
</evidence>
<feature type="repeat" description="PPR" evidence="7">
    <location>
        <begin position="551"/>
        <end position="585"/>
    </location>
</feature>
<feature type="compositionally biased region" description="Low complexity" evidence="8">
    <location>
        <begin position="879"/>
        <end position="889"/>
    </location>
</feature>
<dbReference type="AlphaFoldDB" id="A0A9E7KVM0"/>
<feature type="repeat" description="PPR" evidence="7">
    <location>
        <begin position="346"/>
        <end position="380"/>
    </location>
</feature>
<feature type="compositionally biased region" description="Low complexity" evidence="8">
    <location>
        <begin position="68"/>
        <end position="78"/>
    </location>
</feature>
<feature type="repeat" description="PPR" evidence="7">
    <location>
        <begin position="687"/>
        <end position="721"/>
    </location>
</feature>
<feature type="repeat" description="PPR" evidence="7">
    <location>
        <begin position="418"/>
        <end position="448"/>
    </location>
</feature>
<feature type="repeat" description="PPR" evidence="7">
    <location>
        <begin position="449"/>
        <end position="483"/>
    </location>
</feature>
<dbReference type="Proteomes" id="UP001055439">
    <property type="component" value="Chromosome 8"/>
</dbReference>
<keyword evidence="5" id="KW-0809">Transit peptide</keyword>
<organism evidence="9 10">
    <name type="scientific">Musa troglodytarum</name>
    <name type="common">fe'i banana</name>
    <dbReference type="NCBI Taxonomy" id="320322"/>
    <lineage>
        <taxon>Eukaryota</taxon>
        <taxon>Viridiplantae</taxon>
        <taxon>Streptophyta</taxon>
        <taxon>Embryophyta</taxon>
        <taxon>Tracheophyta</taxon>
        <taxon>Spermatophyta</taxon>
        <taxon>Magnoliopsida</taxon>
        <taxon>Liliopsida</taxon>
        <taxon>Zingiberales</taxon>
        <taxon>Musaceae</taxon>
        <taxon>Musa</taxon>
    </lineage>
</organism>
<dbReference type="FunFam" id="1.25.40.10:FF:000645">
    <property type="entry name" value="Pentatricopeptide repeat-containing protein chloroplastic"/>
    <property type="match status" value="1"/>
</dbReference>
<feature type="repeat" description="PPR" evidence="7">
    <location>
        <begin position="242"/>
        <end position="276"/>
    </location>
</feature>
<gene>
    <name evidence="9" type="ORF">MUK42_17136</name>
</gene>
<feature type="compositionally biased region" description="Pro residues" evidence="8">
    <location>
        <begin position="18"/>
        <end position="36"/>
    </location>
</feature>
<reference evidence="9" key="1">
    <citation type="submission" date="2022-05" db="EMBL/GenBank/DDBJ databases">
        <title>The Musa troglodytarum L. genome provides insights into the mechanism of non-climacteric behaviour and enrichment of carotenoids.</title>
        <authorList>
            <person name="Wang J."/>
        </authorList>
    </citation>
    <scope>NUCLEOTIDE SEQUENCE</scope>
    <source>
        <tissue evidence="9">Leaf</tissue>
    </source>
</reference>
<dbReference type="PANTHER" id="PTHR47926">
    <property type="entry name" value="PENTATRICOPEPTIDE REPEAT-CONTAINING PROTEIN"/>
    <property type="match status" value="1"/>
</dbReference>
<dbReference type="GO" id="GO:0009507">
    <property type="term" value="C:chloroplast"/>
    <property type="evidence" value="ECO:0007669"/>
    <property type="project" value="UniProtKB-SubCell"/>
</dbReference>
<dbReference type="InterPro" id="IPR046960">
    <property type="entry name" value="PPR_At4g14850-like_plant"/>
</dbReference>
<dbReference type="FunFam" id="1.25.40.10:FF:000797">
    <property type="entry name" value="Pentatricopeptide repeat-containing protein chloroplastic"/>
    <property type="match status" value="1"/>
</dbReference>
<dbReference type="InterPro" id="IPR002885">
    <property type="entry name" value="PPR_rpt"/>
</dbReference>
<evidence type="ECO:0000256" key="8">
    <source>
        <dbReference type="SAM" id="MobiDB-lite"/>
    </source>
</evidence>
<feature type="repeat" description="PPR" evidence="7">
    <location>
        <begin position="652"/>
        <end position="686"/>
    </location>
</feature>
<evidence type="ECO:0000313" key="10">
    <source>
        <dbReference type="Proteomes" id="UP001055439"/>
    </source>
</evidence>
<keyword evidence="4" id="KW-0677">Repeat</keyword>
<feature type="region of interest" description="Disordered" evidence="8">
    <location>
        <begin position="17"/>
        <end position="38"/>
    </location>
</feature>
<accession>A0A9E7KVM0</accession>
<evidence type="ECO:0000256" key="1">
    <source>
        <dbReference type="ARBA" id="ARBA00004229"/>
    </source>
</evidence>
<evidence type="ECO:0000256" key="6">
    <source>
        <dbReference type="ARBA" id="ARBA00061659"/>
    </source>
</evidence>
<comment type="similarity">
    <text evidence="6">Belongs to the PPR family. PCMP-E subfamily.</text>
</comment>
<sequence length="899" mass="99527">MALPPLPLHHVTRAAHFFPPPPAPPPPPPPVHPPPSLFLATLPAANQEAKHPNHRRRGILLGHEKQQDQPQESPQDPQARVKHNNYPKLTIRARLSQLCKEGRLDAASRLLSDSLARPSPTPTLLWNTLLIGYVCNSLPHEALRLYALMNSSSSSSSHHHSRHGCPRSDAYTYSSALKACADSRQLRLGKSIHCHVIRRSRAPPKSQILNNSLLNMYASALEPETSRTDTIRLLFDRMPKRNVVAWNTLIRWYVRCRRPDRALAQFRLMLEVGIRPTPVSFITVFPAVAATEEANKYGDVLYGLIVKYGHHYIDDQFVISSAVLMYAQLLDVESARRIFDQAKEKNTQVWNTMIGGYVQNGGYGEALALLVQILESNMVDPDAVTFLSSLMAVSQLQDLGLGKQIHAYLFKESCSLLPLVLCNALIVMYSRCGKVHVAFELFRRMSQRDVVSWNTMISAFVQNGLNLEGVSLVYEMQKDGLLVDSVTTAVLLSAASDLGNIMMGKETHGYLLRHGVKFDGIGSYLIDMYAKSGSVEIARRLFDGERADERDTVTWNAMIAGYTQSGQTEEATAVLRKMLKERQTPNAVTLVSILPACSPFGGIRAGKEIHGFAVRRYLDENVFVGTALIDMYSRCGQISFAERTFDGMVDKNTVTYTTMLSGFGQHGLGEKALTLFSSMKEAGVRPDGITFVALIAGCSSSGLVDEGVAVYESMEEFGVVATPEHHCCVVDLLGRAGRLEEAYELAKGLGDDGNYAGIWGSLLAACRVHCKMELGESVADRLFEIGKERGLAGYHVLLSNVYAAERNWDNVDRVRKEMRERGLRKEPGSSWIQVGDWSHRFMSRDESHPENDQIYAMLRGLALEMKSPGYDTTLEPSDSDSTSSSSSSSMTTLWDAGAT</sequence>
<evidence type="ECO:0000313" key="9">
    <source>
        <dbReference type="EMBL" id="URE31086.1"/>
    </source>
</evidence>
<dbReference type="Pfam" id="PF13041">
    <property type="entry name" value="PPR_2"/>
    <property type="match status" value="4"/>
</dbReference>
<dbReference type="Pfam" id="PF01535">
    <property type="entry name" value="PPR"/>
    <property type="match status" value="2"/>
</dbReference>
<dbReference type="Pfam" id="PF20431">
    <property type="entry name" value="E_motif"/>
    <property type="match status" value="1"/>
</dbReference>
<keyword evidence="2" id="KW-0150">Chloroplast</keyword>
<dbReference type="PANTHER" id="PTHR47926:SF452">
    <property type="entry name" value="PENTATRICOPEPTIDE REPEAT-CONTAINING PROTEIN"/>
    <property type="match status" value="1"/>
</dbReference>
<name>A0A9E7KVM0_9LILI</name>
<comment type="subcellular location">
    <subcellularLocation>
        <location evidence="1">Plastid</location>
        <location evidence="1">Chloroplast</location>
    </subcellularLocation>
</comment>
<dbReference type="PROSITE" id="PS51375">
    <property type="entry name" value="PPR"/>
    <property type="match status" value="7"/>
</dbReference>
<dbReference type="EMBL" id="CP097510">
    <property type="protein sequence ID" value="URE31086.1"/>
    <property type="molecule type" value="Genomic_DNA"/>
</dbReference>
<dbReference type="Gene3D" id="1.25.40.10">
    <property type="entry name" value="Tetratricopeptide repeat domain"/>
    <property type="match status" value="6"/>
</dbReference>
<dbReference type="GO" id="GO:0009451">
    <property type="term" value="P:RNA modification"/>
    <property type="evidence" value="ECO:0007669"/>
    <property type="project" value="InterPro"/>
</dbReference>
<dbReference type="NCBIfam" id="TIGR00756">
    <property type="entry name" value="PPR"/>
    <property type="match status" value="6"/>
</dbReference>
<dbReference type="FunFam" id="1.25.40.10:FF:000243">
    <property type="entry name" value="Pentatricopeptide repeat-containing protein chloroplastic"/>
    <property type="match status" value="1"/>
</dbReference>
<dbReference type="FunFam" id="1.25.40.10:FF:000496">
    <property type="entry name" value="Pentatricopeptide repeat-containing protein chloroplastic"/>
    <property type="match status" value="1"/>
</dbReference>
<evidence type="ECO:0000256" key="2">
    <source>
        <dbReference type="ARBA" id="ARBA00022528"/>
    </source>
</evidence>
<dbReference type="InterPro" id="IPR046848">
    <property type="entry name" value="E_motif"/>
</dbReference>